<dbReference type="RefSeq" id="WP_147845962.1">
    <property type="nucleotide sequence ID" value="NZ_VDUZ01000005.1"/>
</dbReference>
<evidence type="ECO:0000256" key="1">
    <source>
        <dbReference type="ARBA" id="ARBA00006987"/>
    </source>
</evidence>
<dbReference type="Proteomes" id="UP000321638">
    <property type="component" value="Unassembled WGS sequence"/>
</dbReference>
<dbReference type="InterPro" id="IPR042100">
    <property type="entry name" value="Bug_dom1"/>
</dbReference>
<keyword evidence="3" id="KW-1185">Reference proteome</keyword>
<dbReference type="PANTHER" id="PTHR42928:SF5">
    <property type="entry name" value="BLR1237 PROTEIN"/>
    <property type="match status" value="1"/>
</dbReference>
<reference evidence="2 3" key="1">
    <citation type="submission" date="2019-06" db="EMBL/GenBank/DDBJ databases">
        <title>New taxonomy in bacterial strain CC-CFT640, isolated from vineyard.</title>
        <authorList>
            <person name="Lin S.-Y."/>
            <person name="Tsai C.-F."/>
            <person name="Young C.-C."/>
        </authorList>
    </citation>
    <scope>NUCLEOTIDE SEQUENCE [LARGE SCALE GENOMIC DNA]</scope>
    <source>
        <strain evidence="2 3">CC-CFT640</strain>
    </source>
</reference>
<comment type="caution">
    <text evidence="2">The sequence shown here is derived from an EMBL/GenBank/DDBJ whole genome shotgun (WGS) entry which is preliminary data.</text>
</comment>
<gene>
    <name evidence="2" type="ORF">FHP25_05760</name>
</gene>
<dbReference type="InterPro" id="IPR005064">
    <property type="entry name" value="BUG"/>
</dbReference>
<dbReference type="Gene3D" id="3.40.190.150">
    <property type="entry name" value="Bordetella uptake gene, domain 1"/>
    <property type="match status" value="1"/>
</dbReference>
<dbReference type="PANTHER" id="PTHR42928">
    <property type="entry name" value="TRICARBOXYLATE-BINDING PROTEIN"/>
    <property type="match status" value="1"/>
</dbReference>
<evidence type="ECO:0008006" key="4">
    <source>
        <dbReference type="Google" id="ProtNLM"/>
    </source>
</evidence>
<accession>A0A5C8PRZ0</accession>
<dbReference type="Pfam" id="PF03401">
    <property type="entry name" value="TctC"/>
    <property type="match status" value="1"/>
</dbReference>
<comment type="similarity">
    <text evidence="1">Belongs to the UPF0065 (bug) family.</text>
</comment>
<dbReference type="AlphaFoldDB" id="A0A5C8PRZ0"/>
<organism evidence="2 3">
    <name type="scientific">Vineibacter terrae</name>
    <dbReference type="NCBI Taxonomy" id="2586908"/>
    <lineage>
        <taxon>Bacteria</taxon>
        <taxon>Pseudomonadati</taxon>
        <taxon>Pseudomonadota</taxon>
        <taxon>Alphaproteobacteria</taxon>
        <taxon>Hyphomicrobiales</taxon>
        <taxon>Vineibacter</taxon>
    </lineage>
</organism>
<dbReference type="OrthoDB" id="7250553at2"/>
<proteinExistence type="inferred from homology"/>
<evidence type="ECO:0000313" key="3">
    <source>
        <dbReference type="Proteomes" id="UP000321638"/>
    </source>
</evidence>
<protein>
    <recommendedName>
        <fullName evidence="4">Tripartite tricarboxylate transporter substrate binding protein</fullName>
    </recommendedName>
</protein>
<sequence>MLSRERLPAAAEVPTITEDGGPALESATWMMVLAPAGVPAEITNRLSRKIADIVLAGEVKDRLIEWAIIPSGWSPDRTGRFLADEIARWAGVIKAAGVKPEL</sequence>
<evidence type="ECO:0000313" key="2">
    <source>
        <dbReference type="EMBL" id="TXL79456.1"/>
    </source>
</evidence>
<dbReference type="EMBL" id="VDUZ01000005">
    <property type="protein sequence ID" value="TXL79456.1"/>
    <property type="molecule type" value="Genomic_DNA"/>
</dbReference>
<name>A0A5C8PRZ0_9HYPH</name>